<feature type="compositionally biased region" description="Polar residues" evidence="1">
    <location>
        <begin position="87"/>
        <end position="98"/>
    </location>
</feature>
<feature type="compositionally biased region" description="Basic and acidic residues" evidence="1">
    <location>
        <begin position="622"/>
        <end position="631"/>
    </location>
</feature>
<name>A0ABR0EX65_ZASCE</name>
<dbReference type="Proteomes" id="UP001305779">
    <property type="component" value="Unassembled WGS sequence"/>
</dbReference>
<feature type="compositionally biased region" description="Low complexity" evidence="1">
    <location>
        <begin position="33"/>
        <end position="47"/>
    </location>
</feature>
<feature type="compositionally biased region" description="Polar residues" evidence="1">
    <location>
        <begin position="368"/>
        <end position="386"/>
    </location>
</feature>
<feature type="region of interest" description="Disordered" evidence="1">
    <location>
        <begin position="534"/>
        <end position="650"/>
    </location>
</feature>
<proteinExistence type="predicted"/>
<organism evidence="2 3">
    <name type="scientific">Zasmidium cellare</name>
    <name type="common">Wine cellar mold</name>
    <name type="synonym">Racodium cellare</name>
    <dbReference type="NCBI Taxonomy" id="395010"/>
    <lineage>
        <taxon>Eukaryota</taxon>
        <taxon>Fungi</taxon>
        <taxon>Dikarya</taxon>
        <taxon>Ascomycota</taxon>
        <taxon>Pezizomycotina</taxon>
        <taxon>Dothideomycetes</taxon>
        <taxon>Dothideomycetidae</taxon>
        <taxon>Mycosphaerellales</taxon>
        <taxon>Mycosphaerellaceae</taxon>
        <taxon>Zasmidium</taxon>
    </lineage>
</organism>
<protein>
    <submittedName>
        <fullName evidence="2">Uncharacterized protein</fullName>
    </submittedName>
</protein>
<reference evidence="2 3" key="1">
    <citation type="journal article" date="2023" name="G3 (Bethesda)">
        <title>A chromosome-level genome assembly of Zasmidium syzygii isolated from banana leaves.</title>
        <authorList>
            <person name="van Westerhoven A.C."/>
            <person name="Mehrabi R."/>
            <person name="Talebi R."/>
            <person name="Steentjes M.B.F."/>
            <person name="Corcolon B."/>
            <person name="Chong P.A."/>
            <person name="Kema G.H.J."/>
            <person name="Seidl M.F."/>
        </authorList>
    </citation>
    <scope>NUCLEOTIDE SEQUENCE [LARGE SCALE GENOMIC DNA]</scope>
    <source>
        <strain evidence="2 3">P124</strain>
    </source>
</reference>
<gene>
    <name evidence="2" type="ORF">PRZ48_003914</name>
</gene>
<sequence length="650" mass="72709">MDGRNYSYNTSADMPSTSFFDFDSADTYNYQLPTTTSTATPSPNSHTQQNQTYYAPPTPRYQTPPFQRIGYPAPNMGYNNPYPAGSTPINRQPNFQLSPPQPQMTPPQSASWPLHPAHSNNSPAPIIAIDPALLTNQDTYYEPLPARNDLSPTPQLIQGIFGALQQYVVVSGTTTAISELQQAITTEHLMIDANPQSCHDAFIESLKPLQARGAIADHQMEDAGRGRFALDELNWSERETLGIEQSDFLIDPAESVQDLGAPQFQGNVDFLLGLLRVMQKYHNFSHDTSYQLGIVTRTGVDDYAVQIFEAQRGVRADHTVWLFRECIGEYSSVESWTELWHAFVVRPDAIRSTQQISPHSDEFLFPQQYNSDPSNAGYRNSTTGTLSPARRNHRSAVSTKRGRGRPRKTASLPTFSTTSPAAYIPARHNWSGAQHTQDNVHHFQHLTDEEVLSGRVHPDDIVGTLMLRLVPNHSNSELHERINALYAMVEPGNPKQVTASSITKRWTLALQHICKREGLSRQAEMDRYHRLRALNGITGGTGGGEGPPARKKRKASEVKDEQEEAAVKREDSLDADAEFEEDDEFVAAPPARSPTRRRRARNSVDYAAAFENLEGVDEDGEREVKEEADRPGKRKRPVIEEDEGSEFEQD</sequence>
<feature type="compositionally biased region" description="Basic residues" evidence="1">
    <location>
        <begin position="390"/>
        <end position="408"/>
    </location>
</feature>
<keyword evidence="3" id="KW-1185">Reference proteome</keyword>
<accession>A0ABR0EX65</accession>
<feature type="region of interest" description="Disordered" evidence="1">
    <location>
        <begin position="33"/>
        <end position="62"/>
    </location>
</feature>
<comment type="caution">
    <text evidence="2">The sequence shown here is derived from an EMBL/GenBank/DDBJ whole genome shotgun (WGS) entry which is preliminary data.</text>
</comment>
<evidence type="ECO:0000313" key="3">
    <source>
        <dbReference type="Proteomes" id="UP001305779"/>
    </source>
</evidence>
<feature type="compositionally biased region" description="Gly residues" evidence="1">
    <location>
        <begin position="537"/>
        <end position="546"/>
    </location>
</feature>
<feature type="compositionally biased region" description="Acidic residues" evidence="1">
    <location>
        <begin position="640"/>
        <end position="650"/>
    </location>
</feature>
<feature type="region of interest" description="Disordered" evidence="1">
    <location>
        <begin position="368"/>
        <end position="418"/>
    </location>
</feature>
<dbReference type="EMBL" id="JAXOVC010000002">
    <property type="protein sequence ID" value="KAK4505949.1"/>
    <property type="molecule type" value="Genomic_DNA"/>
</dbReference>
<feature type="compositionally biased region" description="Acidic residues" evidence="1">
    <location>
        <begin position="573"/>
        <end position="585"/>
    </location>
</feature>
<feature type="compositionally biased region" description="Basic and acidic residues" evidence="1">
    <location>
        <begin position="555"/>
        <end position="572"/>
    </location>
</feature>
<feature type="region of interest" description="Disordered" evidence="1">
    <location>
        <begin position="83"/>
        <end position="119"/>
    </location>
</feature>
<evidence type="ECO:0000256" key="1">
    <source>
        <dbReference type="SAM" id="MobiDB-lite"/>
    </source>
</evidence>
<evidence type="ECO:0000313" key="2">
    <source>
        <dbReference type="EMBL" id="KAK4505949.1"/>
    </source>
</evidence>